<keyword evidence="2 6" id="KW-0812">Transmembrane</keyword>
<dbReference type="Proteomes" id="UP000827284">
    <property type="component" value="Unassembled WGS sequence"/>
</dbReference>
<evidence type="ECO:0000256" key="2">
    <source>
        <dbReference type="ARBA" id="ARBA00022692"/>
    </source>
</evidence>
<feature type="transmembrane region" description="Helical" evidence="6">
    <location>
        <begin position="93"/>
        <end position="117"/>
    </location>
</feature>
<feature type="region of interest" description="Disordered" evidence="5">
    <location>
        <begin position="325"/>
        <end position="386"/>
    </location>
</feature>
<dbReference type="Pfam" id="PF10332">
    <property type="entry name" value="DUF2418"/>
    <property type="match status" value="1"/>
</dbReference>
<dbReference type="GO" id="GO:0012505">
    <property type="term" value="C:endomembrane system"/>
    <property type="evidence" value="ECO:0007669"/>
    <property type="project" value="UniProtKB-SubCell"/>
</dbReference>
<proteinExistence type="predicted"/>
<evidence type="ECO:0000313" key="8">
    <source>
        <dbReference type="Proteomes" id="UP000827284"/>
    </source>
</evidence>
<dbReference type="AlphaFoldDB" id="A0A9P3LWI7"/>
<dbReference type="OrthoDB" id="3363151at2759"/>
<dbReference type="GO" id="GO:0007096">
    <property type="term" value="P:regulation of exit from mitosis"/>
    <property type="evidence" value="ECO:0007669"/>
    <property type="project" value="TreeGrafter"/>
</dbReference>
<evidence type="ECO:0000256" key="3">
    <source>
        <dbReference type="ARBA" id="ARBA00022989"/>
    </source>
</evidence>
<feature type="compositionally biased region" description="Acidic residues" evidence="5">
    <location>
        <begin position="338"/>
        <end position="373"/>
    </location>
</feature>
<comment type="caution">
    <text evidence="7">The sequence shown here is derived from an EMBL/GenBank/DDBJ whole genome shotgun (WGS) entry which is preliminary data.</text>
</comment>
<sequence>MDTNRRPRVVRKAGWLTRIRNAPEDYITRIENDMRALDWDKIQEGVSWPLAVGLNLLFASVKLGYWLDDPLGNVPAVLKHDRSLYSSSSMTPAFHSLLLFLQIILISISLGNALWLFSSKKNYKMMHRDPKQPPSSSNVKLVEFIQTRLHWSFRFPGRCIYPFIPSFLVGPKPEQRNLQVWEMALWNPSILSRNIFCWFSPAQVLILTVMDADSFYVFAPLSIAVAAQVHFVVSVYQAHIKDKQILFEEVYREYNNKFVHPRIFVRKYDKAISTETDTNDLILETYRDDGTVHCQPAQKLSQYQVMTIPKVPNQNNSSIQRAPLAAMVSRSPSVSSGTDDDSDEEEDPEVEYPEDQYSEEEDPEEDDAGDVQEEGLLSESEVESEE</sequence>
<reference evidence="7" key="1">
    <citation type="submission" date="2021-11" db="EMBL/GenBank/DDBJ databases">
        <authorList>
            <person name="Herlambang A."/>
            <person name="Guo Y."/>
            <person name="Takashima Y."/>
            <person name="Nishizawa T."/>
        </authorList>
    </citation>
    <scope>NUCLEOTIDE SEQUENCE</scope>
    <source>
        <strain evidence="7">E1425</strain>
    </source>
</reference>
<keyword evidence="3 6" id="KW-1133">Transmembrane helix</keyword>
<evidence type="ECO:0008006" key="9">
    <source>
        <dbReference type="Google" id="ProtNLM"/>
    </source>
</evidence>
<feature type="transmembrane region" description="Helical" evidence="6">
    <location>
        <begin position="45"/>
        <end position="67"/>
    </location>
</feature>
<name>A0A9P3LWI7_9FUNG</name>
<organism evidence="7 8">
    <name type="scientific">Entomortierella parvispora</name>
    <dbReference type="NCBI Taxonomy" id="205924"/>
    <lineage>
        <taxon>Eukaryota</taxon>
        <taxon>Fungi</taxon>
        <taxon>Fungi incertae sedis</taxon>
        <taxon>Mucoromycota</taxon>
        <taxon>Mortierellomycotina</taxon>
        <taxon>Mortierellomycetes</taxon>
        <taxon>Mortierellales</taxon>
        <taxon>Mortierellaceae</taxon>
        <taxon>Entomortierella</taxon>
    </lineage>
</organism>
<protein>
    <recommendedName>
        <fullName evidence="9">Nuclear rim protein 1</fullName>
    </recommendedName>
</protein>
<accession>A0A9P3LWI7</accession>
<feature type="transmembrane region" description="Helical" evidence="6">
    <location>
        <begin position="215"/>
        <end position="236"/>
    </location>
</feature>
<reference evidence="7" key="2">
    <citation type="journal article" date="2022" name="Microbiol. Resour. Announc.">
        <title>Whole-Genome Sequence of Entomortierella parvispora E1425, a Mucoromycotan Fungus Associated with Burkholderiaceae-Related Endosymbiotic Bacteria.</title>
        <authorList>
            <person name="Herlambang A."/>
            <person name="Guo Y."/>
            <person name="Takashima Y."/>
            <person name="Narisawa K."/>
            <person name="Ohta H."/>
            <person name="Nishizawa T."/>
        </authorList>
    </citation>
    <scope>NUCLEOTIDE SEQUENCE</scope>
    <source>
        <strain evidence="7">E1425</strain>
    </source>
</reference>
<evidence type="ECO:0000256" key="4">
    <source>
        <dbReference type="ARBA" id="ARBA00023136"/>
    </source>
</evidence>
<dbReference type="GO" id="GO:0043007">
    <property type="term" value="P:maintenance of rDNA"/>
    <property type="evidence" value="ECO:0007669"/>
    <property type="project" value="TreeGrafter"/>
</dbReference>
<dbReference type="EMBL" id="BQFW01000008">
    <property type="protein sequence ID" value="GJJ73301.1"/>
    <property type="molecule type" value="Genomic_DNA"/>
</dbReference>
<dbReference type="PANTHER" id="PTHR28293:SF1">
    <property type="entry name" value="NUCLEAR RIM PROTEIN 1"/>
    <property type="match status" value="1"/>
</dbReference>
<keyword evidence="4 6" id="KW-0472">Membrane</keyword>
<evidence type="ECO:0000256" key="1">
    <source>
        <dbReference type="ARBA" id="ARBA00004127"/>
    </source>
</evidence>
<evidence type="ECO:0000256" key="5">
    <source>
        <dbReference type="SAM" id="MobiDB-lite"/>
    </source>
</evidence>
<gene>
    <name evidence="7" type="ORF">EMPS_05659</name>
</gene>
<keyword evidence="8" id="KW-1185">Reference proteome</keyword>
<dbReference type="PANTHER" id="PTHR28293">
    <property type="entry name" value="NUCLEAR RIM PROTEIN 1"/>
    <property type="match status" value="1"/>
</dbReference>
<evidence type="ECO:0000256" key="6">
    <source>
        <dbReference type="SAM" id="Phobius"/>
    </source>
</evidence>
<dbReference type="InterPro" id="IPR018819">
    <property type="entry name" value="Nur1/Mug154"/>
</dbReference>
<comment type="subcellular location">
    <subcellularLocation>
        <location evidence="1">Endomembrane system</location>
        <topology evidence="1">Multi-pass membrane protein</topology>
    </subcellularLocation>
</comment>
<evidence type="ECO:0000313" key="7">
    <source>
        <dbReference type="EMBL" id="GJJ73301.1"/>
    </source>
</evidence>